<reference evidence="2" key="2">
    <citation type="submission" date="2015-01" db="EMBL/GenBank/DDBJ databases">
        <title>Draft genome sequence of potential hydrocarbon metabolising strain of Rhodococcus rhodochrous.</title>
        <authorList>
            <person name="Aggarwal R.K."/>
            <person name="Dawar C."/>
        </authorList>
    </citation>
    <scope>NUCLEOTIDE SEQUENCE [LARGE SCALE GENOMIC DNA]</scope>
    <source>
        <strain evidence="2">KG-21</strain>
    </source>
</reference>
<dbReference type="AlphaFoldDB" id="A0A0M8PLV2"/>
<gene>
    <name evidence="1" type="ORF">Z051_03655</name>
</gene>
<proteinExistence type="predicted"/>
<dbReference type="Proteomes" id="UP000037712">
    <property type="component" value="Unassembled WGS sequence"/>
</dbReference>
<organism evidence="1 2">
    <name type="scientific">Rhodococcus rhodochrous KG-21</name>
    <dbReference type="NCBI Taxonomy" id="1441923"/>
    <lineage>
        <taxon>Bacteria</taxon>
        <taxon>Bacillati</taxon>
        <taxon>Actinomycetota</taxon>
        <taxon>Actinomycetes</taxon>
        <taxon>Mycobacteriales</taxon>
        <taxon>Nocardiaceae</taxon>
        <taxon>Rhodococcus</taxon>
    </lineage>
</organism>
<dbReference type="EMBL" id="AZYO01000004">
    <property type="protein sequence ID" value="KOS57585.1"/>
    <property type="molecule type" value="Genomic_DNA"/>
</dbReference>
<accession>A0A0M8PLV2</accession>
<evidence type="ECO:0000313" key="2">
    <source>
        <dbReference type="Proteomes" id="UP000037712"/>
    </source>
</evidence>
<evidence type="ECO:0000313" key="1">
    <source>
        <dbReference type="EMBL" id="KOS57585.1"/>
    </source>
</evidence>
<comment type="caution">
    <text evidence="1">The sequence shown here is derived from an EMBL/GenBank/DDBJ whole genome shotgun (WGS) entry which is preliminary data.</text>
</comment>
<protein>
    <submittedName>
        <fullName evidence="1">Uncharacterized protein</fullName>
    </submittedName>
</protein>
<reference evidence="1 2" key="1">
    <citation type="journal article" date="2015" name="Genome Announc.">
        <title>Draft Genome Sequence of Rhodococcus rhodochrous Strain KG-21, a Soil Isolate from Oil Fields of Krishna-Godavari Basin, India.</title>
        <authorList>
            <person name="Dawar C."/>
            <person name="Aggarwal R.K."/>
        </authorList>
    </citation>
    <scope>NUCLEOTIDE SEQUENCE [LARGE SCALE GENOMIC DNA]</scope>
    <source>
        <strain evidence="1 2">KG-21</strain>
    </source>
</reference>
<sequence>MRRHADPDGSGHFIEARAAWYDSYDLAVHDSEKSCVTVVATAGLELTLEIFQGRGAARTSAHCKIWSAQVQTVAGGGLPE</sequence>
<dbReference type="PATRIC" id="fig|1441923.3.peg.804"/>
<name>A0A0M8PLV2_RHORH</name>